<evidence type="ECO:0000313" key="6">
    <source>
        <dbReference type="EMBL" id="AVV40016.1"/>
    </source>
</evidence>
<dbReference type="Proteomes" id="UP000241538">
    <property type="component" value="Plasmid pPV989-94"/>
</dbReference>
<keyword evidence="3" id="KW-0472">Membrane</keyword>
<evidence type="ECO:0000256" key="2">
    <source>
        <dbReference type="ARBA" id="ARBA00022729"/>
    </source>
</evidence>
<evidence type="ECO:0000313" key="7">
    <source>
        <dbReference type="Proteomes" id="UP000241538"/>
    </source>
</evidence>
<accession>A0AAN1NW65</accession>
<sequence length="543" mass="56760">MKLPHRLTAAAALCLLASGCSTLDRVDATEKRAAAAEAQADAHKRALESGQVVRDLTSQWINPVPINGVAGERPALPPCTIKINRPGNVSLAYISAFITDQCRIPVIITPDAQAMLAGSSGGGGITQKMSGSLPPPDPSGMVPLAAMGQAGNQPAVVQQGAGVLHGVTWNGELGGFLDYVNARSGLSSKYEYGHIAIFWLDTRNFAINFMDSDASFVSKTVSGTTTSTGTSGGGGGSTGDNSTSQTTTATIKSNIFKDVENTVKSMLTPGSGRYNLSAGVLTVTDTPRVLDAISRYIDDRNRELNRQVMISVKVFSIENRHQNQLGIDWNAVLNTGSVGMSLTSPFTGAAADALSGGVAILDGKGQGTQTFLKALDEQAKLSVVTSASALTTNLSAVPVQNAIQQDYVPNISTSQTANVGTSTSITTATITTGFNMTALPLLFPNSPKMQLEFSISMSDDPVFKDFTSGGQTSQLSRTTPKTIVQRVIMQSGQTLVLSGYEQLSDSANRQGTGSYSFFGLGGGARGDDGRRMFIILVTPVVLG</sequence>
<dbReference type="PANTHER" id="PTHR30332">
    <property type="entry name" value="PROBABLE GENERAL SECRETION PATHWAY PROTEIN D"/>
    <property type="match status" value="1"/>
</dbReference>
<reference evidence="6 7" key="1">
    <citation type="journal article" date="2018" name="Int J Genomics">
        <title>Comparative Genomics Analysis of Plasmid pPV989-94 from a Clinical Isolate of Pantoea vagans PV989.</title>
        <authorList>
            <person name="Xu L."/>
            <person name="Yin M."/>
            <person name="Zhu T."/>
            <person name="Lu J."/>
            <person name="Bao Q."/>
        </authorList>
    </citation>
    <scope>NUCLEOTIDE SEQUENCE [LARGE SCALE GENOMIC DNA]</scope>
    <source>
        <strain evidence="6 7">PV989</strain>
    </source>
</reference>
<dbReference type="InterPro" id="IPR013359">
    <property type="entry name" value="Pilus_4B_PilN"/>
</dbReference>
<dbReference type="AlphaFoldDB" id="A0AAN1NW65"/>
<protein>
    <submittedName>
        <fullName evidence="6">PilN family type IVB pilus formation outer membrane protein</fullName>
    </submittedName>
</protein>
<keyword evidence="2" id="KW-0732">Signal</keyword>
<dbReference type="Pfam" id="PF07655">
    <property type="entry name" value="Secretin_N_2"/>
    <property type="match status" value="1"/>
</dbReference>
<dbReference type="NCBIfam" id="TIGR02520">
    <property type="entry name" value="pilus_B_mal_scr"/>
    <property type="match status" value="1"/>
</dbReference>
<gene>
    <name evidence="6" type="ORF">C9381_22555</name>
</gene>
<dbReference type="GO" id="GO:0019867">
    <property type="term" value="C:outer membrane"/>
    <property type="evidence" value="ECO:0007669"/>
    <property type="project" value="InterPro"/>
</dbReference>
<dbReference type="PANTHER" id="PTHR30332:SF24">
    <property type="entry name" value="SECRETIN GSPD-RELATED"/>
    <property type="match status" value="1"/>
</dbReference>
<feature type="domain" description="Secretin N-terminal" evidence="5">
    <location>
        <begin position="202"/>
        <end position="278"/>
    </location>
</feature>
<name>A0AAN1NW65_9GAMM</name>
<dbReference type="InterPro" id="IPR050810">
    <property type="entry name" value="Bact_Secretion_Sys_Channel"/>
</dbReference>
<evidence type="ECO:0000256" key="3">
    <source>
        <dbReference type="ARBA" id="ARBA00023136"/>
    </source>
</evidence>
<dbReference type="EMBL" id="CP028352">
    <property type="protein sequence ID" value="AVV40016.1"/>
    <property type="molecule type" value="Genomic_DNA"/>
</dbReference>
<dbReference type="InterPro" id="IPR011514">
    <property type="entry name" value="Secretin_N_2"/>
</dbReference>
<evidence type="ECO:0000256" key="4">
    <source>
        <dbReference type="SAM" id="MobiDB-lite"/>
    </source>
</evidence>
<evidence type="ECO:0000256" key="1">
    <source>
        <dbReference type="ARBA" id="ARBA00004370"/>
    </source>
</evidence>
<evidence type="ECO:0000259" key="5">
    <source>
        <dbReference type="Pfam" id="PF07655"/>
    </source>
</evidence>
<proteinExistence type="predicted"/>
<dbReference type="PROSITE" id="PS51257">
    <property type="entry name" value="PROKAR_LIPOPROTEIN"/>
    <property type="match status" value="1"/>
</dbReference>
<keyword evidence="6" id="KW-0614">Plasmid</keyword>
<organism evidence="6 7">
    <name type="scientific">Pantoea vagans</name>
    <dbReference type="NCBI Taxonomy" id="470934"/>
    <lineage>
        <taxon>Bacteria</taxon>
        <taxon>Pseudomonadati</taxon>
        <taxon>Pseudomonadota</taxon>
        <taxon>Gammaproteobacteria</taxon>
        <taxon>Enterobacterales</taxon>
        <taxon>Erwiniaceae</taxon>
        <taxon>Pantoea</taxon>
    </lineage>
</organism>
<geneLocation type="plasmid" evidence="7">
    <name>ppv989-94</name>
</geneLocation>
<feature type="region of interest" description="Disordered" evidence="4">
    <location>
        <begin position="223"/>
        <end position="246"/>
    </location>
</feature>
<dbReference type="GO" id="GO:0009297">
    <property type="term" value="P:pilus assembly"/>
    <property type="evidence" value="ECO:0007669"/>
    <property type="project" value="InterPro"/>
</dbReference>
<dbReference type="RefSeq" id="WP_107320582.1">
    <property type="nucleotide sequence ID" value="NZ_CP028352.1"/>
</dbReference>
<comment type="subcellular location">
    <subcellularLocation>
        <location evidence="1">Membrane</location>
    </subcellularLocation>
</comment>